<feature type="non-terminal residue" evidence="2">
    <location>
        <position position="1"/>
    </location>
</feature>
<feature type="non-terminal residue" evidence="2">
    <location>
        <position position="135"/>
    </location>
</feature>
<organism evidence="2 3">
    <name type="scientific">Macrolepiota fuliginosa MF-IS2</name>
    <dbReference type="NCBI Taxonomy" id="1400762"/>
    <lineage>
        <taxon>Eukaryota</taxon>
        <taxon>Fungi</taxon>
        <taxon>Dikarya</taxon>
        <taxon>Basidiomycota</taxon>
        <taxon>Agaricomycotina</taxon>
        <taxon>Agaricomycetes</taxon>
        <taxon>Agaricomycetidae</taxon>
        <taxon>Agaricales</taxon>
        <taxon>Agaricineae</taxon>
        <taxon>Agaricaceae</taxon>
        <taxon>Macrolepiota</taxon>
    </lineage>
</organism>
<feature type="compositionally biased region" description="Acidic residues" evidence="1">
    <location>
        <begin position="91"/>
        <end position="103"/>
    </location>
</feature>
<accession>A0A9P5XRC4</accession>
<protein>
    <submittedName>
        <fullName evidence="2">Uncharacterized protein</fullName>
    </submittedName>
</protein>
<dbReference type="EMBL" id="MU151054">
    <property type="protein sequence ID" value="KAF9454376.1"/>
    <property type="molecule type" value="Genomic_DNA"/>
</dbReference>
<evidence type="ECO:0000313" key="2">
    <source>
        <dbReference type="EMBL" id="KAF9454376.1"/>
    </source>
</evidence>
<proteinExistence type="predicted"/>
<name>A0A9P5XRC4_9AGAR</name>
<feature type="region of interest" description="Disordered" evidence="1">
    <location>
        <begin position="89"/>
        <end position="119"/>
    </location>
</feature>
<gene>
    <name evidence="2" type="ORF">P691DRAFT_637371</name>
</gene>
<evidence type="ECO:0000256" key="1">
    <source>
        <dbReference type="SAM" id="MobiDB-lite"/>
    </source>
</evidence>
<comment type="caution">
    <text evidence="2">The sequence shown here is derived from an EMBL/GenBank/DDBJ whole genome shotgun (WGS) entry which is preliminary data.</text>
</comment>
<keyword evidence="3" id="KW-1185">Reference proteome</keyword>
<reference evidence="2" key="1">
    <citation type="submission" date="2020-11" db="EMBL/GenBank/DDBJ databases">
        <authorList>
            <consortium name="DOE Joint Genome Institute"/>
            <person name="Ahrendt S."/>
            <person name="Riley R."/>
            <person name="Andreopoulos W."/>
            <person name="Labutti K."/>
            <person name="Pangilinan J."/>
            <person name="Ruiz-Duenas F.J."/>
            <person name="Barrasa J.M."/>
            <person name="Sanchez-Garcia M."/>
            <person name="Camarero S."/>
            <person name="Miyauchi S."/>
            <person name="Serrano A."/>
            <person name="Linde D."/>
            <person name="Babiker R."/>
            <person name="Drula E."/>
            <person name="Ayuso-Fernandez I."/>
            <person name="Pacheco R."/>
            <person name="Padilla G."/>
            <person name="Ferreira P."/>
            <person name="Barriuso J."/>
            <person name="Kellner H."/>
            <person name="Castanera R."/>
            <person name="Alfaro M."/>
            <person name="Ramirez L."/>
            <person name="Pisabarro A.G."/>
            <person name="Kuo A."/>
            <person name="Tritt A."/>
            <person name="Lipzen A."/>
            <person name="He G."/>
            <person name="Yan M."/>
            <person name="Ng V."/>
            <person name="Cullen D."/>
            <person name="Martin F."/>
            <person name="Rosso M.-N."/>
            <person name="Henrissat B."/>
            <person name="Hibbett D."/>
            <person name="Martinez A.T."/>
            <person name="Grigoriev I.V."/>
        </authorList>
    </citation>
    <scope>NUCLEOTIDE SEQUENCE</scope>
    <source>
        <strain evidence="2">MF-IS2</strain>
    </source>
</reference>
<sequence length="135" mass="14618">VRPRKRRIYTDDSDLFMCALHSGWITWSASARARDKGKDLRIEVRLIRCAGSGAGSVFAVGAGAFAGKKEEIVGRFIGGWGEKCFVKDQDVETEDEGEDDEENDGRGLVSAGWGSGHDGSAVEVVNAEFVDVSTY</sequence>
<evidence type="ECO:0000313" key="3">
    <source>
        <dbReference type="Proteomes" id="UP000807342"/>
    </source>
</evidence>
<dbReference type="AlphaFoldDB" id="A0A9P5XRC4"/>
<dbReference type="OrthoDB" id="3596986at2759"/>
<dbReference type="Proteomes" id="UP000807342">
    <property type="component" value="Unassembled WGS sequence"/>
</dbReference>